<organism evidence="2 3">
    <name type="scientific">Cardiocondyla obscurior</name>
    <dbReference type="NCBI Taxonomy" id="286306"/>
    <lineage>
        <taxon>Eukaryota</taxon>
        <taxon>Metazoa</taxon>
        <taxon>Ecdysozoa</taxon>
        <taxon>Arthropoda</taxon>
        <taxon>Hexapoda</taxon>
        <taxon>Insecta</taxon>
        <taxon>Pterygota</taxon>
        <taxon>Neoptera</taxon>
        <taxon>Endopterygota</taxon>
        <taxon>Hymenoptera</taxon>
        <taxon>Apocrita</taxon>
        <taxon>Aculeata</taxon>
        <taxon>Formicoidea</taxon>
        <taxon>Formicidae</taxon>
        <taxon>Myrmicinae</taxon>
        <taxon>Cardiocondyla</taxon>
    </lineage>
</organism>
<protein>
    <submittedName>
        <fullName evidence="2">Uncharacterized protein</fullName>
    </submittedName>
</protein>
<feature type="compositionally biased region" description="Basic residues" evidence="1">
    <location>
        <begin position="79"/>
        <end position="92"/>
    </location>
</feature>
<comment type="caution">
    <text evidence="2">The sequence shown here is derived from an EMBL/GenBank/DDBJ whole genome shotgun (WGS) entry which is preliminary data.</text>
</comment>
<evidence type="ECO:0000256" key="1">
    <source>
        <dbReference type="SAM" id="MobiDB-lite"/>
    </source>
</evidence>
<feature type="region of interest" description="Disordered" evidence="1">
    <location>
        <begin position="66"/>
        <end position="92"/>
    </location>
</feature>
<gene>
    <name evidence="2" type="ORF">PUN28_009728</name>
</gene>
<proteinExistence type="predicted"/>
<dbReference type="AlphaFoldDB" id="A0AAW2FQE5"/>
<evidence type="ECO:0000313" key="2">
    <source>
        <dbReference type="EMBL" id="KAL0116332.1"/>
    </source>
</evidence>
<reference evidence="2 3" key="1">
    <citation type="submission" date="2023-03" db="EMBL/GenBank/DDBJ databases">
        <title>High recombination rates correlate with genetic variation in Cardiocondyla obscurior ants.</title>
        <authorList>
            <person name="Errbii M."/>
        </authorList>
    </citation>
    <scope>NUCLEOTIDE SEQUENCE [LARGE SCALE GENOMIC DNA]</scope>
    <source>
        <strain evidence="2">Alpha-2009</strain>
        <tissue evidence="2">Whole body</tissue>
    </source>
</reference>
<dbReference type="EMBL" id="JADYXP020000009">
    <property type="protein sequence ID" value="KAL0116332.1"/>
    <property type="molecule type" value="Genomic_DNA"/>
</dbReference>
<name>A0AAW2FQE5_9HYME</name>
<dbReference type="Proteomes" id="UP001430953">
    <property type="component" value="Unassembled WGS sequence"/>
</dbReference>
<sequence length="92" mass="11267">MCTRKIFLQNFFRSFLLSKDYKLIKKPEFEEALQKNNSRQHLKRIQKCLQQKIDIKKVKKEIKLKKKNKKIEESTNQKNIKKKKTIQKMKTK</sequence>
<evidence type="ECO:0000313" key="3">
    <source>
        <dbReference type="Proteomes" id="UP001430953"/>
    </source>
</evidence>
<accession>A0AAW2FQE5</accession>
<keyword evidence="3" id="KW-1185">Reference proteome</keyword>